<gene>
    <name evidence="5" type="ORF">ECC02_009553</name>
</gene>
<dbReference type="GO" id="GO:0035861">
    <property type="term" value="C:site of double-strand break"/>
    <property type="evidence" value="ECO:0007669"/>
    <property type="project" value="TreeGrafter"/>
</dbReference>
<dbReference type="GO" id="GO:0000723">
    <property type="term" value="P:telomere maintenance"/>
    <property type="evidence" value="ECO:0007669"/>
    <property type="project" value="TreeGrafter"/>
</dbReference>
<dbReference type="GO" id="GO:0033314">
    <property type="term" value="P:mitotic DNA replication checkpoint signaling"/>
    <property type="evidence" value="ECO:0007669"/>
    <property type="project" value="TreeGrafter"/>
</dbReference>
<keyword evidence="4" id="KW-0812">Transmembrane</keyword>
<dbReference type="PANTHER" id="PTHR12900">
    <property type="entry name" value="MITOTIC AND DNA DAMAGE CHECKPOINT PROTEIN HUS1"/>
    <property type="match status" value="1"/>
</dbReference>
<dbReference type="GO" id="GO:0031573">
    <property type="term" value="P:mitotic intra-S DNA damage checkpoint signaling"/>
    <property type="evidence" value="ECO:0007669"/>
    <property type="project" value="TreeGrafter"/>
</dbReference>
<dbReference type="GO" id="GO:0006289">
    <property type="term" value="P:nucleotide-excision repair"/>
    <property type="evidence" value="ECO:0007669"/>
    <property type="project" value="TreeGrafter"/>
</dbReference>
<evidence type="ECO:0000256" key="2">
    <source>
        <dbReference type="ARBA" id="ARBA00023242"/>
    </source>
</evidence>
<keyword evidence="4" id="KW-0472">Membrane</keyword>
<comment type="caution">
    <text evidence="5">The sequence shown here is derived from an EMBL/GenBank/DDBJ whole genome shotgun (WGS) entry which is preliminary data.</text>
</comment>
<dbReference type="GO" id="GO:0030896">
    <property type="term" value="C:checkpoint clamp complex"/>
    <property type="evidence" value="ECO:0007669"/>
    <property type="project" value="InterPro"/>
</dbReference>
<dbReference type="Gene3D" id="3.70.10.10">
    <property type="match status" value="1"/>
</dbReference>
<dbReference type="PANTHER" id="PTHR12900:SF0">
    <property type="entry name" value="CHECKPOINT PROTEIN"/>
    <property type="match status" value="1"/>
</dbReference>
<dbReference type="Pfam" id="PF04005">
    <property type="entry name" value="Hus1"/>
    <property type="match status" value="1"/>
</dbReference>
<dbReference type="VEuPathDB" id="TriTrypDB:ECC02_009553"/>
<dbReference type="AlphaFoldDB" id="A0A7J6XSW2"/>
<dbReference type="GO" id="GO:0000724">
    <property type="term" value="P:double-strand break repair via homologous recombination"/>
    <property type="evidence" value="ECO:0007669"/>
    <property type="project" value="TreeGrafter"/>
</dbReference>
<evidence type="ECO:0000313" key="5">
    <source>
        <dbReference type="EMBL" id="KAF5217551.1"/>
    </source>
</evidence>
<keyword evidence="4" id="KW-1133">Transmembrane helix</keyword>
<protein>
    <recommendedName>
        <fullName evidence="7">Checkpoint protein</fullName>
    </recommendedName>
</protein>
<dbReference type="Proteomes" id="UP000583944">
    <property type="component" value="Unassembled WGS sequence"/>
</dbReference>
<feature type="region of interest" description="Disordered" evidence="3">
    <location>
        <begin position="359"/>
        <end position="379"/>
    </location>
</feature>
<proteinExistence type="predicted"/>
<dbReference type="InterPro" id="IPR007150">
    <property type="entry name" value="HUS1/Mec3"/>
</dbReference>
<name>A0A7J6XSW2_TRYCR</name>
<evidence type="ECO:0000256" key="3">
    <source>
        <dbReference type="SAM" id="MobiDB-lite"/>
    </source>
</evidence>
<accession>A0A7J6XSW2</accession>
<feature type="transmembrane region" description="Helical" evidence="4">
    <location>
        <begin position="60"/>
        <end position="79"/>
    </location>
</feature>
<evidence type="ECO:0000256" key="1">
    <source>
        <dbReference type="ARBA" id="ARBA00004123"/>
    </source>
</evidence>
<organism evidence="5 6">
    <name type="scientific">Trypanosoma cruzi</name>
    <dbReference type="NCBI Taxonomy" id="5693"/>
    <lineage>
        <taxon>Eukaryota</taxon>
        <taxon>Discoba</taxon>
        <taxon>Euglenozoa</taxon>
        <taxon>Kinetoplastea</taxon>
        <taxon>Metakinetoplastina</taxon>
        <taxon>Trypanosomatida</taxon>
        <taxon>Trypanosomatidae</taxon>
        <taxon>Trypanosoma</taxon>
        <taxon>Schizotrypanum</taxon>
    </lineage>
</organism>
<dbReference type="GO" id="GO:0044778">
    <property type="term" value="P:meiotic DNA integrity checkpoint signaling"/>
    <property type="evidence" value="ECO:0007669"/>
    <property type="project" value="TreeGrafter"/>
</dbReference>
<dbReference type="EMBL" id="JABDHM010000130">
    <property type="protein sequence ID" value="KAF5217551.1"/>
    <property type="molecule type" value="Genomic_DNA"/>
</dbReference>
<feature type="transmembrane region" description="Helical" evidence="4">
    <location>
        <begin position="91"/>
        <end position="113"/>
    </location>
</feature>
<evidence type="ECO:0008006" key="7">
    <source>
        <dbReference type="Google" id="ProtNLM"/>
    </source>
</evidence>
<keyword evidence="2" id="KW-0539">Nucleus</keyword>
<comment type="subcellular location">
    <subcellularLocation>
        <location evidence="1">Nucleus</location>
    </subcellularLocation>
</comment>
<evidence type="ECO:0000256" key="4">
    <source>
        <dbReference type="SAM" id="Phobius"/>
    </source>
</evidence>
<reference evidence="5 6" key="1">
    <citation type="journal article" date="2019" name="Genome Biol. Evol.">
        <title>Nanopore Sequencing Significantly Improves Genome Assembly of the Protozoan Parasite Trypanosoma cruzi.</title>
        <authorList>
            <person name="Diaz-Viraque F."/>
            <person name="Pita S."/>
            <person name="Greif G."/>
            <person name="de Souza R.C.M."/>
            <person name="Iraola G."/>
            <person name="Robello C."/>
        </authorList>
    </citation>
    <scope>NUCLEOTIDE SEQUENCE [LARGE SCALE GENOMIC DNA]</scope>
    <source>
        <strain evidence="5 6">Berenice</strain>
    </source>
</reference>
<sequence>MHHEKRRGKRHPTRWSSLCNLFLAEGTGKSGRRERGEAKDRSCPCDVNVRSNLQHPLVSCHAFFVCLEGFFGCCCFFPATLTCTPVSHFSFFFFFRFPVFCLLLFLWLCSFTLPSSSLRWHVLVDASLCGLGPCRWVMKFKATVRDQRTLASACQACRGIQRRCVIKLHPTRIRFFTSTQFADGMQVWAGCRTQAILSDFQSQSQLQENAIFCEVADISQIFYIMRQAERCPNVTIKLTKNAARRPALRVSMQGVRPHLDISHDVPVRVLSELEVWHISAPPLESEVVQIVLPCLTELSKFVDKVRSTSCDCMTFTVRDNERADGAAATSCTLVVLAECFLASFALKYSSVQKCEREGDNDADFDGEGDSNGGDNLKHRDDTSTAYASVSVEVRRFARFLAIKEATPLQVVLHLVDGKAVVLSVFASVGTTLVGYMPAVAQ</sequence>
<evidence type="ECO:0000313" key="6">
    <source>
        <dbReference type="Proteomes" id="UP000583944"/>
    </source>
</evidence>